<evidence type="ECO:0000313" key="4">
    <source>
        <dbReference type="Proteomes" id="UP000309550"/>
    </source>
</evidence>
<sequence>MKLIAIPLAAALLATAAHADTSDRYRDMRLDTSRTGAADADNAADKNRRGASPRRADPRPAPGQADRTDTSDRAITAGPSYAYASPFGVGPDNDSR</sequence>
<proteinExistence type="predicted"/>
<keyword evidence="4" id="KW-1185">Reference proteome</keyword>
<keyword evidence="2" id="KW-0732">Signal</keyword>
<reference evidence="3 4" key="1">
    <citation type="submission" date="2019-05" db="EMBL/GenBank/DDBJ databases">
        <title>Sulfitobacter sabulilitoris sp. nov., isolated from a marine sand.</title>
        <authorList>
            <person name="Yoon J.-H."/>
        </authorList>
    </citation>
    <scope>NUCLEOTIDE SEQUENCE [LARGE SCALE GENOMIC DNA]</scope>
    <source>
        <strain evidence="3 4">HSMS-29</strain>
    </source>
</reference>
<feature type="compositionally biased region" description="Basic and acidic residues" evidence="1">
    <location>
        <begin position="43"/>
        <end position="58"/>
    </location>
</feature>
<accession>A0A5S3PLQ2</accession>
<evidence type="ECO:0008006" key="5">
    <source>
        <dbReference type="Google" id="ProtNLM"/>
    </source>
</evidence>
<feature type="region of interest" description="Disordered" evidence="1">
    <location>
        <begin position="20"/>
        <end position="96"/>
    </location>
</feature>
<evidence type="ECO:0000313" key="3">
    <source>
        <dbReference type="EMBL" id="TMM55313.1"/>
    </source>
</evidence>
<dbReference type="EMBL" id="VANS01000001">
    <property type="protein sequence ID" value="TMM55313.1"/>
    <property type="molecule type" value="Genomic_DNA"/>
</dbReference>
<dbReference type="RefSeq" id="WP_138661482.1">
    <property type="nucleotide sequence ID" value="NZ_VANS01000001.1"/>
</dbReference>
<evidence type="ECO:0000256" key="2">
    <source>
        <dbReference type="SAM" id="SignalP"/>
    </source>
</evidence>
<gene>
    <name evidence="3" type="ORF">FDT80_07105</name>
</gene>
<protein>
    <recommendedName>
        <fullName evidence="5">Hydroxyquinol 1,2-dioxygenase</fullName>
    </recommendedName>
</protein>
<comment type="caution">
    <text evidence="3">The sequence shown here is derived from an EMBL/GenBank/DDBJ whole genome shotgun (WGS) entry which is preliminary data.</text>
</comment>
<organism evidence="3 4">
    <name type="scientific">Sulfitobacter sabulilitoris</name>
    <dbReference type="NCBI Taxonomy" id="2562655"/>
    <lineage>
        <taxon>Bacteria</taxon>
        <taxon>Pseudomonadati</taxon>
        <taxon>Pseudomonadota</taxon>
        <taxon>Alphaproteobacteria</taxon>
        <taxon>Rhodobacterales</taxon>
        <taxon>Roseobacteraceae</taxon>
        <taxon>Sulfitobacter</taxon>
    </lineage>
</organism>
<dbReference type="Proteomes" id="UP000309550">
    <property type="component" value="Unassembled WGS sequence"/>
</dbReference>
<feature type="chain" id="PRO_5024295504" description="Hydroxyquinol 1,2-dioxygenase" evidence="2">
    <location>
        <begin position="20"/>
        <end position="96"/>
    </location>
</feature>
<feature type="signal peptide" evidence="2">
    <location>
        <begin position="1"/>
        <end position="19"/>
    </location>
</feature>
<feature type="compositionally biased region" description="Basic and acidic residues" evidence="1">
    <location>
        <begin position="20"/>
        <end position="32"/>
    </location>
</feature>
<evidence type="ECO:0000256" key="1">
    <source>
        <dbReference type="SAM" id="MobiDB-lite"/>
    </source>
</evidence>
<dbReference type="AlphaFoldDB" id="A0A5S3PLQ2"/>
<name>A0A5S3PLQ2_9RHOB</name>